<evidence type="ECO:0000256" key="6">
    <source>
        <dbReference type="SAM" id="Phobius"/>
    </source>
</evidence>
<protein>
    <submittedName>
        <fullName evidence="7">Uncharacterized membrane protein YgdD, TMEM256/DUF423 family</fullName>
    </submittedName>
</protein>
<gene>
    <name evidence="7" type="ORF">SAMN05216480_101412</name>
</gene>
<evidence type="ECO:0000256" key="3">
    <source>
        <dbReference type="ARBA" id="ARBA00022692"/>
    </source>
</evidence>
<dbReference type="Proteomes" id="UP000199138">
    <property type="component" value="Unassembled WGS sequence"/>
</dbReference>
<evidence type="ECO:0000256" key="5">
    <source>
        <dbReference type="ARBA" id="ARBA00023136"/>
    </source>
</evidence>
<evidence type="ECO:0000313" key="7">
    <source>
        <dbReference type="EMBL" id="SFU28852.1"/>
    </source>
</evidence>
<evidence type="ECO:0000313" key="8">
    <source>
        <dbReference type="Proteomes" id="UP000199138"/>
    </source>
</evidence>
<name>A0A1I7EY43_9FLAO</name>
<accession>A0A1I7EY43</accession>
<dbReference type="PANTHER" id="PTHR43461">
    <property type="entry name" value="TRANSMEMBRANE PROTEIN 256"/>
    <property type="match status" value="1"/>
</dbReference>
<dbReference type="InterPro" id="IPR006696">
    <property type="entry name" value="DUF423"/>
</dbReference>
<dbReference type="GO" id="GO:0005886">
    <property type="term" value="C:plasma membrane"/>
    <property type="evidence" value="ECO:0007669"/>
    <property type="project" value="TreeGrafter"/>
</dbReference>
<keyword evidence="5 6" id="KW-0472">Membrane</keyword>
<evidence type="ECO:0000256" key="1">
    <source>
        <dbReference type="ARBA" id="ARBA00004141"/>
    </source>
</evidence>
<feature type="transmembrane region" description="Helical" evidence="6">
    <location>
        <begin position="70"/>
        <end position="89"/>
    </location>
</feature>
<keyword evidence="4 6" id="KW-1133">Transmembrane helix</keyword>
<comment type="similarity">
    <text evidence="2">Belongs to the UPF0382 family.</text>
</comment>
<reference evidence="7 8" key="1">
    <citation type="submission" date="2016-10" db="EMBL/GenBank/DDBJ databases">
        <authorList>
            <person name="de Groot N.N."/>
        </authorList>
    </citation>
    <scope>NUCLEOTIDE SEQUENCE [LARGE SCALE GENOMIC DNA]</scope>
    <source>
        <strain evidence="7 8">CGMCC 1.12333</strain>
    </source>
</reference>
<organism evidence="7 8">
    <name type="scientific">Pustulibacterium marinum</name>
    <dbReference type="NCBI Taxonomy" id="1224947"/>
    <lineage>
        <taxon>Bacteria</taxon>
        <taxon>Pseudomonadati</taxon>
        <taxon>Bacteroidota</taxon>
        <taxon>Flavobacteriia</taxon>
        <taxon>Flavobacteriales</taxon>
        <taxon>Flavobacteriaceae</taxon>
        <taxon>Pustulibacterium</taxon>
    </lineage>
</organism>
<dbReference type="EMBL" id="FPBK01000001">
    <property type="protein sequence ID" value="SFU28852.1"/>
    <property type="molecule type" value="Genomic_DNA"/>
</dbReference>
<sequence length="127" mass="14065">MKTQKYILTTAAFLGMLTVILGAFGAHGLKKIVDADAVATYETGIRYQMYHVFALLFLGLSKIKPRQQKIISVLFLIGILFFSGSIYLLTFKSKFSVDISFLGPITPVGGLFLIAGWAALAYSYWKK</sequence>
<evidence type="ECO:0000256" key="4">
    <source>
        <dbReference type="ARBA" id="ARBA00022989"/>
    </source>
</evidence>
<feature type="transmembrane region" description="Helical" evidence="6">
    <location>
        <begin position="47"/>
        <end position="63"/>
    </location>
</feature>
<dbReference type="STRING" id="1224947.SAMN05216480_101412"/>
<dbReference type="RefSeq" id="WP_093022309.1">
    <property type="nucleotide sequence ID" value="NZ_FPBK01000001.1"/>
</dbReference>
<keyword evidence="3 6" id="KW-0812">Transmembrane</keyword>
<dbReference type="Pfam" id="PF04241">
    <property type="entry name" value="DUF423"/>
    <property type="match status" value="1"/>
</dbReference>
<evidence type="ECO:0000256" key="2">
    <source>
        <dbReference type="ARBA" id="ARBA00009694"/>
    </source>
</evidence>
<dbReference type="AlphaFoldDB" id="A0A1I7EY43"/>
<feature type="transmembrane region" description="Helical" evidence="6">
    <location>
        <begin position="101"/>
        <end position="125"/>
    </location>
</feature>
<comment type="subcellular location">
    <subcellularLocation>
        <location evidence="1">Membrane</location>
        <topology evidence="1">Multi-pass membrane protein</topology>
    </subcellularLocation>
</comment>
<keyword evidence="8" id="KW-1185">Reference proteome</keyword>
<proteinExistence type="inferred from homology"/>
<dbReference type="OrthoDB" id="9802121at2"/>
<dbReference type="PANTHER" id="PTHR43461:SF1">
    <property type="entry name" value="TRANSMEMBRANE PROTEIN 256"/>
    <property type="match status" value="1"/>
</dbReference>
<feature type="transmembrane region" description="Helical" evidence="6">
    <location>
        <begin position="7"/>
        <end position="27"/>
    </location>
</feature>